<name>A0A0F8XU67_9ZZZZ</name>
<evidence type="ECO:0000313" key="1">
    <source>
        <dbReference type="EMBL" id="KKK64780.1"/>
    </source>
</evidence>
<gene>
    <name evidence="1" type="ORF">LCGC14_2980750</name>
</gene>
<proteinExistence type="predicted"/>
<protein>
    <submittedName>
        <fullName evidence="1">Uncharacterized protein</fullName>
    </submittedName>
</protein>
<sequence length="60" mass="6873">MTMTDEEYVTCRNRLIPEAVGYTKMLLGVYPQQTEEATRLFLRKMDDLAISAGLVKKGIY</sequence>
<reference evidence="1" key="1">
    <citation type="journal article" date="2015" name="Nature">
        <title>Complex archaea that bridge the gap between prokaryotes and eukaryotes.</title>
        <authorList>
            <person name="Spang A."/>
            <person name="Saw J.H."/>
            <person name="Jorgensen S.L."/>
            <person name="Zaremba-Niedzwiedzka K."/>
            <person name="Martijn J."/>
            <person name="Lind A.E."/>
            <person name="van Eijk R."/>
            <person name="Schleper C."/>
            <person name="Guy L."/>
            <person name="Ettema T.J."/>
        </authorList>
    </citation>
    <scope>NUCLEOTIDE SEQUENCE</scope>
</reference>
<dbReference type="AlphaFoldDB" id="A0A0F8XU67"/>
<dbReference type="EMBL" id="LAZR01060868">
    <property type="protein sequence ID" value="KKK64780.1"/>
    <property type="molecule type" value="Genomic_DNA"/>
</dbReference>
<accession>A0A0F8XU67</accession>
<comment type="caution">
    <text evidence="1">The sequence shown here is derived from an EMBL/GenBank/DDBJ whole genome shotgun (WGS) entry which is preliminary data.</text>
</comment>
<organism evidence="1">
    <name type="scientific">marine sediment metagenome</name>
    <dbReference type="NCBI Taxonomy" id="412755"/>
    <lineage>
        <taxon>unclassified sequences</taxon>
        <taxon>metagenomes</taxon>
        <taxon>ecological metagenomes</taxon>
    </lineage>
</organism>